<dbReference type="KEGG" id="hha:Hhal_0929"/>
<dbReference type="SUPFAM" id="SSF53901">
    <property type="entry name" value="Thiolase-like"/>
    <property type="match status" value="1"/>
</dbReference>
<dbReference type="AlphaFoldDB" id="A1WVJ3"/>
<dbReference type="STRING" id="349124.Hhal_0929"/>
<dbReference type="EMBL" id="CP000544">
    <property type="protein sequence ID" value="ABM61705.1"/>
    <property type="molecule type" value="Genomic_DNA"/>
</dbReference>
<accession>A1WVJ3</accession>
<sequence length="342" mass="35164">MNHATTAPVLFEPLAAWHAAGTDPEALARAVTDAPPVAQPELLGEAPQQPIPVLSDPALDGQGYAARMDRLVADSAPRLSERLTAAPPAAAVVIPPGPHQPGVRWAQHHWLIGQLTDRVSPLRRVAWWRPQGPVSAVQLLHRAAQAVAEGRLASLLIGGVDPCAAPAACADPRLRRRCLPAIDGPPAADGAAFLLLRTAPAGSAGLLLQRAALGGPSEQPATWQRLLQETVPEADAAGALVEAHGFGATPAERQAWANVRRLVPALRRTPAAARHLLWRGLGFSGAATLPLQLVAAAGLLHAAEGPQRILLTAAGDGVAGVFDLRKPAESTVGGGASSGGAA</sequence>
<proteinExistence type="predicted"/>
<reference evidence="1 2" key="2">
    <citation type="journal article" date="2013" name="Stand. Genomic Sci.">
        <title>Complete genome sequence of Halorhodospira halophila SL1.</title>
        <authorList>
            <person name="Challacombe J.F."/>
            <person name="Majid S."/>
            <person name="Deole R."/>
            <person name="Brettin T.S."/>
            <person name="Bruce D."/>
            <person name="Delano S.F."/>
            <person name="Detter J.C."/>
            <person name="Gleasner C.D."/>
            <person name="Han C.S."/>
            <person name="Misra M."/>
            <person name="Reitenga K.G."/>
            <person name="Mikhailova N."/>
            <person name="Woyke T."/>
            <person name="Pitluck S."/>
            <person name="Nolan M."/>
            <person name="Land M.L."/>
            <person name="Saunders E."/>
            <person name="Tapia R."/>
            <person name="Lapidus A."/>
            <person name="Ivanova N."/>
            <person name="Hoff W.D."/>
        </authorList>
    </citation>
    <scope>NUCLEOTIDE SEQUENCE [LARGE SCALE GENOMIC DNA]</scope>
    <source>
        <strain evidence="2">DSM 244 / SL1</strain>
    </source>
</reference>
<dbReference type="Proteomes" id="UP000000647">
    <property type="component" value="Chromosome"/>
</dbReference>
<reference evidence="2" key="1">
    <citation type="submission" date="2006-12" db="EMBL/GenBank/DDBJ databases">
        <title>Complete sequence of Halorhodospira halophila SL1.</title>
        <authorList>
            <consortium name="US DOE Joint Genome Institute"/>
            <person name="Copeland A."/>
            <person name="Lucas S."/>
            <person name="Lapidus A."/>
            <person name="Barry K."/>
            <person name="Detter J.C."/>
            <person name="Glavina del Rio T."/>
            <person name="Hammon N."/>
            <person name="Israni S."/>
            <person name="Dalin E."/>
            <person name="Tice H."/>
            <person name="Pitluck S."/>
            <person name="Saunders E."/>
            <person name="Brettin T."/>
            <person name="Bruce D."/>
            <person name="Han C."/>
            <person name="Tapia R."/>
            <person name="Schmutz J."/>
            <person name="Larimer F."/>
            <person name="Land M."/>
            <person name="Hauser L."/>
            <person name="Kyrpides N."/>
            <person name="Mikhailova N."/>
            <person name="Hoff W."/>
            <person name="Richardson P."/>
        </authorList>
    </citation>
    <scope>NUCLEOTIDE SEQUENCE [LARGE SCALE GENOMIC DNA]</scope>
    <source>
        <strain evidence="2">DSM 244 / SL1</strain>
    </source>
</reference>
<dbReference type="InterPro" id="IPR016039">
    <property type="entry name" value="Thiolase-like"/>
</dbReference>
<gene>
    <name evidence="1" type="ordered locus">Hhal_0929</name>
</gene>
<keyword evidence="2" id="KW-1185">Reference proteome</keyword>
<dbReference type="HOGENOM" id="CLU_810771_0_0_6"/>
<dbReference type="GO" id="GO:0016746">
    <property type="term" value="F:acyltransferase activity"/>
    <property type="evidence" value="ECO:0007669"/>
    <property type="project" value="InterPro"/>
</dbReference>
<name>A1WVJ3_HALHL</name>
<organism evidence="1 2">
    <name type="scientific">Halorhodospira halophila (strain DSM 244 / SL1)</name>
    <name type="common">Ectothiorhodospira halophila (strain DSM 244 / SL1)</name>
    <dbReference type="NCBI Taxonomy" id="349124"/>
    <lineage>
        <taxon>Bacteria</taxon>
        <taxon>Pseudomonadati</taxon>
        <taxon>Pseudomonadota</taxon>
        <taxon>Gammaproteobacteria</taxon>
        <taxon>Chromatiales</taxon>
        <taxon>Ectothiorhodospiraceae</taxon>
        <taxon>Halorhodospira</taxon>
    </lineage>
</organism>
<protein>
    <submittedName>
        <fullName evidence="1">Uncharacterized protein</fullName>
    </submittedName>
</protein>
<evidence type="ECO:0000313" key="2">
    <source>
        <dbReference type="Proteomes" id="UP000000647"/>
    </source>
</evidence>
<evidence type="ECO:0000313" key="1">
    <source>
        <dbReference type="EMBL" id="ABM61705.1"/>
    </source>
</evidence>
<dbReference type="RefSeq" id="WP_011813728.1">
    <property type="nucleotide sequence ID" value="NC_008789.1"/>
</dbReference>